<organism evidence="1 2">
    <name type="scientific">Gordonia phage SteveFrench</name>
    <dbReference type="NCBI Taxonomy" id="2079281"/>
    <lineage>
        <taxon>Viruses</taxon>
        <taxon>Duplodnaviria</taxon>
        <taxon>Heunggongvirae</taxon>
        <taxon>Uroviricota</taxon>
        <taxon>Caudoviricetes</taxon>
        <taxon>Montyvirus</taxon>
        <taxon>Montyvirus stevefrench</taxon>
    </lineage>
</organism>
<protein>
    <submittedName>
        <fullName evidence="1">Uncharacterized protein</fullName>
    </submittedName>
</protein>
<evidence type="ECO:0000313" key="2">
    <source>
        <dbReference type="Proteomes" id="UP000241128"/>
    </source>
</evidence>
<dbReference type="Proteomes" id="UP000241128">
    <property type="component" value="Segment"/>
</dbReference>
<evidence type="ECO:0000313" key="1">
    <source>
        <dbReference type="EMBL" id="AUV60691.1"/>
    </source>
</evidence>
<proteinExistence type="predicted"/>
<accession>A0A2K9VEL2</accession>
<dbReference type="EMBL" id="MG770214">
    <property type="protein sequence ID" value="AUV60691.1"/>
    <property type="molecule type" value="Genomic_DNA"/>
</dbReference>
<reference evidence="1 2" key="1">
    <citation type="submission" date="2018-01" db="EMBL/GenBank/DDBJ databases">
        <authorList>
            <person name="Brammer T.X."/>
            <person name="Firkus N.C."/>
            <person name="Haglund K.L."/>
            <person name="Heubel C."/>
            <person name="Johnson K."/>
            <person name="Lowery J.D."/>
            <person name="Neidermyer S.M."/>
            <person name="Richards M.A."/>
            <person name="Urick M.N."/>
            <person name="Bonilla J.A."/>
            <person name="Klyczek K."/>
            <person name="Garlena R.A."/>
            <person name="Russell D.A."/>
            <person name="Pope W.H."/>
            <person name="Jacobs-Sera D."/>
            <person name="Hendrix R.W."/>
            <person name="Hatfull G.F."/>
        </authorList>
    </citation>
    <scope>NUCLEOTIDE SEQUENCE [LARGE SCALE GENOMIC DNA]</scope>
</reference>
<keyword evidence="2" id="KW-1185">Reference proteome</keyword>
<name>A0A2K9VEL2_9CAUD</name>
<sequence length="219" mass="25412">MSLSVTAAEVYDPALSGDYINPPRLEIMVMDMPVEPTFTEVNVGDYTITHYHWLQSIFNDSWDDENTTECAAQFNGSMFTEDREPVFPVTVAGMIESEGEALWQDYYVKISRVKRILNQLSEYQGIYPYELLPSPIYAAEKKFSYMLVHPSRKCVECVREVAEQFVDAGERIVDVDHVEIEQGCPLVQVNPKRVVPMCSRHERKRNYEQQRNREDKENI</sequence>
<gene>
    <name evidence="1" type="ORF">SEA_STEVEFRENCH_89</name>
</gene>